<dbReference type="Pfam" id="PF04082">
    <property type="entry name" value="Fungal_trans"/>
    <property type="match status" value="1"/>
</dbReference>
<dbReference type="Proteomes" id="UP000245464">
    <property type="component" value="Chromosome 3"/>
</dbReference>
<reference evidence="7" key="4">
    <citation type="journal article" date="2022" name="Microb. Genom.">
        <title>A global pangenome for the wheat fungal pathogen Pyrenophora tritici-repentis and prediction of effector protein structural homology.</title>
        <authorList>
            <person name="Moolhuijzen P.M."/>
            <person name="See P.T."/>
            <person name="Shi G."/>
            <person name="Powell H.R."/>
            <person name="Cockram J."/>
            <person name="Jorgensen L.N."/>
            <person name="Benslimane H."/>
            <person name="Strelkov S.E."/>
            <person name="Turner J."/>
            <person name="Liu Z."/>
            <person name="Moffat C.S."/>
        </authorList>
    </citation>
    <scope>NUCLEOTIDE SEQUENCE [LARGE SCALE GENOMIC DNA]</scope>
</reference>
<dbReference type="InterPro" id="IPR001138">
    <property type="entry name" value="Zn2Cys6_DnaBD"/>
</dbReference>
<protein>
    <submittedName>
        <fullName evidence="6">Fungal specific transcription factor domain containing protein</fullName>
    </submittedName>
    <submittedName>
        <fullName evidence="5">Fungal-trans multi-domain protein</fullName>
    </submittedName>
</protein>
<name>A0A2W1DRT1_9PLEO</name>
<dbReference type="GO" id="GO:0008270">
    <property type="term" value="F:zinc ion binding"/>
    <property type="evidence" value="ECO:0007669"/>
    <property type="project" value="InterPro"/>
</dbReference>
<dbReference type="EMBL" id="NQIK02000003">
    <property type="protein sequence ID" value="KAF7573040.1"/>
    <property type="molecule type" value="Genomic_DNA"/>
</dbReference>
<dbReference type="CDD" id="cd00067">
    <property type="entry name" value="GAL4"/>
    <property type="match status" value="1"/>
</dbReference>
<evidence type="ECO:0000256" key="2">
    <source>
        <dbReference type="ARBA" id="ARBA00023242"/>
    </source>
</evidence>
<dbReference type="SUPFAM" id="SSF57701">
    <property type="entry name" value="Zn2/Cys6 DNA-binding domain"/>
    <property type="match status" value="1"/>
</dbReference>
<dbReference type="Pfam" id="PF00172">
    <property type="entry name" value="Zn_clus"/>
    <property type="match status" value="1"/>
</dbReference>
<feature type="compositionally biased region" description="Polar residues" evidence="3">
    <location>
        <begin position="1"/>
        <end position="20"/>
    </location>
</feature>
<evidence type="ECO:0000313" key="7">
    <source>
        <dbReference type="Proteomes" id="UP000249757"/>
    </source>
</evidence>
<comment type="caution">
    <text evidence="6">The sequence shown here is derived from an EMBL/GenBank/DDBJ whole genome shotgun (WGS) entry which is preliminary data.</text>
</comment>
<dbReference type="SMART" id="SM00066">
    <property type="entry name" value="GAL4"/>
    <property type="match status" value="1"/>
</dbReference>
<dbReference type="OrthoDB" id="2110361at2759"/>
<dbReference type="Gene3D" id="4.10.240.10">
    <property type="entry name" value="Zn(2)-C6 fungal-type DNA-binding domain"/>
    <property type="match status" value="1"/>
</dbReference>
<evidence type="ECO:0000256" key="1">
    <source>
        <dbReference type="ARBA" id="ARBA00022723"/>
    </source>
</evidence>
<feature type="region of interest" description="Disordered" evidence="3">
    <location>
        <begin position="774"/>
        <end position="798"/>
    </location>
</feature>
<feature type="compositionally biased region" description="Polar residues" evidence="3">
    <location>
        <begin position="85"/>
        <end position="97"/>
    </location>
</feature>
<reference evidence="6" key="2">
    <citation type="submission" date="2021-05" db="EMBL/GenBank/DDBJ databases">
        <authorList>
            <person name="Moolhuijzen P.M."/>
            <person name="Moffat C.S."/>
        </authorList>
    </citation>
    <scope>NUCLEOTIDE SEQUENCE</scope>
    <source>
        <strain evidence="6">86-124</strain>
    </source>
</reference>
<feature type="domain" description="Zn(2)-C6 fungal-type" evidence="4">
    <location>
        <begin position="110"/>
        <end position="141"/>
    </location>
</feature>
<keyword evidence="1" id="KW-0479">Metal-binding</keyword>
<feature type="region of interest" description="Disordered" evidence="3">
    <location>
        <begin position="1"/>
        <end position="112"/>
    </location>
</feature>
<gene>
    <name evidence="6" type="ORF">Ptr86124_005135</name>
    <name evidence="5" type="ORF">PtrM4_079450</name>
</gene>
<feature type="region of interest" description="Disordered" evidence="3">
    <location>
        <begin position="692"/>
        <end position="727"/>
    </location>
</feature>
<dbReference type="PROSITE" id="PS50048">
    <property type="entry name" value="ZN2_CY6_FUNGAL_2"/>
    <property type="match status" value="1"/>
</dbReference>
<dbReference type="GO" id="GO:0006351">
    <property type="term" value="P:DNA-templated transcription"/>
    <property type="evidence" value="ECO:0007669"/>
    <property type="project" value="InterPro"/>
</dbReference>
<dbReference type="CDD" id="cd12148">
    <property type="entry name" value="fungal_TF_MHR"/>
    <property type="match status" value="1"/>
</dbReference>
<dbReference type="SMART" id="SM00906">
    <property type="entry name" value="Fungal_trans"/>
    <property type="match status" value="1"/>
</dbReference>
<dbReference type="InterPro" id="IPR036864">
    <property type="entry name" value="Zn2-C6_fun-type_DNA-bd_sf"/>
</dbReference>
<dbReference type="PANTHER" id="PTHR46910:SF1">
    <property type="entry name" value="MISCELLANEOUS ZN(II)2CYS6 TRANSCRIPTION FACTOR (EUROFUNG)-RELATED"/>
    <property type="match status" value="1"/>
</dbReference>
<dbReference type="EMBL" id="NRDI02000005">
    <property type="protein sequence ID" value="KAI1516598.1"/>
    <property type="molecule type" value="Genomic_DNA"/>
</dbReference>
<evidence type="ECO:0000313" key="6">
    <source>
        <dbReference type="EMBL" id="KAI1516598.1"/>
    </source>
</evidence>
<dbReference type="Proteomes" id="UP000249757">
    <property type="component" value="Unassembled WGS sequence"/>
</dbReference>
<sequence>MSSTTRTTPPNANGQSSQTMVPPPNPFAMKQPYIHPTTLPTPNVPQIGSRSPGYSSHSYSHSTSPSTASGSLPELQNHDGAGSMRSPTQMSSANLNAQKRAYRQRRKDPSCDACRERKVKCDATETSACSECSSRNHRCQFTKETNRRMSSIKQVQDLQSQIAELTQVNSQLRTKVSDKDPLEADRTDMKRRYSEAHVGATSGPQRMSVPVLHNFDHVRTNIISYAQGVFSTPHGNHGHGVESSWHMPEVPLRTDFVYFSQAYHVTIHESYPAVHWPTFQLEVDAVYASRSFEGRPRAWIGLFFAILACGTLRPRTDRPMSPSVTSTGQAMFEIATSAVQPWPQDLSVTHAQAALVLSIYASESNMRSVSSMWLASAVRIAQELQICPEVDCWSAVVGETRRRLWWAIYVRDRITSLETSRPMLIHEDDCEISLPSSSADHYITPNGSFRGIPEPVPCTGFLATIQITRSYAPLSQALKSSVIMPKTLQNFDEQLRSKLLILPETYKPDSDGYFDSKGLPTVFAVLSARFHLYRRNFSPVSGPNERTNALNRCVSVAEDTSKYVSRVLHNPVMQDAGKNWAERVALIASNTVCLHLWRCILVLCFRSEYDAALMCLHLSKAIGNLRKINVGCGRHIGFVLDRLLDRVRSGHGSIQQLERDEEMIAYVSGDAQSSLEHSWVWSGTDLALSTSQDVFPGAPRQSGGDEPMRDALPYRPSSSTPTNGTTDWDEWAKIEHTVRQLMGEHVHRNTQPSSYYLPPHNPVKRVQLATDILSPPKTTANPSPTPSSTSRISIANII</sequence>
<dbReference type="PANTHER" id="PTHR46910">
    <property type="entry name" value="TRANSCRIPTION FACTOR PDR1"/>
    <property type="match status" value="1"/>
</dbReference>
<dbReference type="GO" id="GO:0003677">
    <property type="term" value="F:DNA binding"/>
    <property type="evidence" value="ECO:0007669"/>
    <property type="project" value="InterPro"/>
</dbReference>
<dbReference type="AlphaFoldDB" id="A0A2W1DRT1"/>
<dbReference type="OMA" id="CIHSVLP"/>
<keyword evidence="7" id="KW-1185">Reference proteome</keyword>
<proteinExistence type="predicted"/>
<dbReference type="InterPro" id="IPR007219">
    <property type="entry name" value="XnlR_reg_dom"/>
</dbReference>
<dbReference type="PROSITE" id="PS00463">
    <property type="entry name" value="ZN2_CY6_FUNGAL_1"/>
    <property type="match status" value="1"/>
</dbReference>
<feature type="compositionally biased region" description="Low complexity" evidence="3">
    <location>
        <begin position="774"/>
        <end position="790"/>
    </location>
</feature>
<accession>A0A2W1DRT1</accession>
<organism evidence="6 7">
    <name type="scientific">Pyrenophora tritici-repentis</name>
    <dbReference type="NCBI Taxonomy" id="45151"/>
    <lineage>
        <taxon>Eukaryota</taxon>
        <taxon>Fungi</taxon>
        <taxon>Dikarya</taxon>
        <taxon>Ascomycota</taxon>
        <taxon>Pezizomycotina</taxon>
        <taxon>Dothideomycetes</taxon>
        <taxon>Pleosporomycetidae</taxon>
        <taxon>Pleosporales</taxon>
        <taxon>Pleosporineae</taxon>
        <taxon>Pleosporaceae</taxon>
        <taxon>Pyrenophora</taxon>
    </lineage>
</organism>
<reference evidence="6" key="3">
    <citation type="journal article" date="2022" name="bioRxiv">
        <title>A global pangenome for the wheat fungal pathogen Pyrenophora tritici-repentis and prediction of effector protein structural homology.</title>
        <authorList>
            <person name="Moolhuijzen P."/>
            <person name="See P.T."/>
            <person name="Shi G."/>
            <person name="Powell H.R."/>
            <person name="Cockram J."/>
            <person name="Jorgensen L.N."/>
            <person name="Benslimane H."/>
            <person name="Strelkov S.E."/>
            <person name="Turner J."/>
            <person name="Liu Z."/>
            <person name="Moffat C.S."/>
        </authorList>
    </citation>
    <scope>NUCLEOTIDE SEQUENCE</scope>
    <source>
        <strain evidence="6">86-124</strain>
    </source>
</reference>
<evidence type="ECO:0000259" key="4">
    <source>
        <dbReference type="PROSITE" id="PS50048"/>
    </source>
</evidence>
<feature type="compositionally biased region" description="Polar residues" evidence="3">
    <location>
        <begin position="38"/>
        <end position="48"/>
    </location>
</feature>
<dbReference type="InterPro" id="IPR050987">
    <property type="entry name" value="AtrR-like"/>
</dbReference>
<evidence type="ECO:0000313" key="5">
    <source>
        <dbReference type="EMBL" id="KAF7573040.1"/>
    </source>
</evidence>
<feature type="compositionally biased region" description="Polar residues" evidence="3">
    <location>
        <begin position="716"/>
        <end position="726"/>
    </location>
</feature>
<dbReference type="GO" id="GO:0000981">
    <property type="term" value="F:DNA-binding transcription factor activity, RNA polymerase II-specific"/>
    <property type="evidence" value="ECO:0007669"/>
    <property type="project" value="InterPro"/>
</dbReference>
<keyword evidence="2" id="KW-0539">Nucleus</keyword>
<feature type="compositionally biased region" description="Low complexity" evidence="3">
    <location>
        <begin position="49"/>
        <end position="71"/>
    </location>
</feature>
<evidence type="ECO:0000256" key="3">
    <source>
        <dbReference type="SAM" id="MobiDB-lite"/>
    </source>
</evidence>
<reference evidence="5" key="1">
    <citation type="journal article" date="2018" name="BMC Genomics">
        <title>Comparative genomics of the wheat fungal pathogen Pyrenophora tritici-repentis reveals chromosomal variations and genome plasticity.</title>
        <authorList>
            <person name="Moolhuijzen P."/>
            <person name="See P.T."/>
            <person name="Hane J.K."/>
            <person name="Shi G."/>
            <person name="Liu Z."/>
            <person name="Oliver R.P."/>
            <person name="Moffat C.S."/>
        </authorList>
    </citation>
    <scope>NUCLEOTIDE SEQUENCE [LARGE SCALE GENOMIC DNA]</scope>
    <source>
        <strain evidence="5">M4</strain>
    </source>
</reference>